<reference evidence="3 4" key="1">
    <citation type="submission" date="2019-06" db="EMBL/GenBank/DDBJ databases">
        <title>A chromosomal-level reference genome of Carpinus fangiana (Coryloideae, Betulaceae).</title>
        <authorList>
            <person name="Yang X."/>
            <person name="Wang Z."/>
            <person name="Zhang L."/>
            <person name="Hao G."/>
            <person name="Liu J."/>
            <person name="Yang Y."/>
        </authorList>
    </citation>
    <scope>NUCLEOTIDE SEQUENCE [LARGE SCALE GENOMIC DNA]</scope>
    <source>
        <strain evidence="3">Cfa_2016G</strain>
        <tissue evidence="3">Leaf</tissue>
    </source>
</reference>
<dbReference type="EMBL" id="CM017322">
    <property type="protein sequence ID" value="KAE8008792.1"/>
    <property type="molecule type" value="Genomic_DNA"/>
</dbReference>
<feature type="region of interest" description="Disordered" evidence="2">
    <location>
        <begin position="80"/>
        <end position="102"/>
    </location>
</feature>
<dbReference type="PANTHER" id="PTHR43039">
    <property type="entry name" value="ESTERASE-RELATED"/>
    <property type="match status" value="1"/>
</dbReference>
<name>A0A5N6QS92_9ROSI</name>
<protein>
    <recommendedName>
        <fullName evidence="5">AB hydrolase-1 domain-containing protein</fullName>
    </recommendedName>
</protein>
<evidence type="ECO:0000313" key="3">
    <source>
        <dbReference type="EMBL" id="KAE8008792.1"/>
    </source>
</evidence>
<comment type="similarity">
    <text evidence="1">Belongs to the AB hydrolase superfamily.</text>
</comment>
<proteinExistence type="inferred from homology"/>
<evidence type="ECO:0000256" key="1">
    <source>
        <dbReference type="ARBA" id="ARBA00008645"/>
    </source>
</evidence>
<evidence type="ECO:0000313" key="4">
    <source>
        <dbReference type="Proteomes" id="UP000327013"/>
    </source>
</evidence>
<organism evidence="3 4">
    <name type="scientific">Carpinus fangiana</name>
    <dbReference type="NCBI Taxonomy" id="176857"/>
    <lineage>
        <taxon>Eukaryota</taxon>
        <taxon>Viridiplantae</taxon>
        <taxon>Streptophyta</taxon>
        <taxon>Embryophyta</taxon>
        <taxon>Tracheophyta</taxon>
        <taxon>Spermatophyta</taxon>
        <taxon>Magnoliopsida</taxon>
        <taxon>eudicotyledons</taxon>
        <taxon>Gunneridae</taxon>
        <taxon>Pentapetalae</taxon>
        <taxon>rosids</taxon>
        <taxon>fabids</taxon>
        <taxon>Fagales</taxon>
        <taxon>Betulaceae</taxon>
        <taxon>Carpinus</taxon>
    </lineage>
</organism>
<feature type="compositionally biased region" description="Low complexity" evidence="2">
    <location>
        <begin position="80"/>
        <end position="101"/>
    </location>
</feature>
<feature type="compositionally biased region" description="Low complexity" evidence="2">
    <location>
        <begin position="37"/>
        <end position="65"/>
    </location>
</feature>
<dbReference type="OrthoDB" id="10576397at2759"/>
<evidence type="ECO:0008006" key="5">
    <source>
        <dbReference type="Google" id="ProtNLM"/>
    </source>
</evidence>
<feature type="region of interest" description="Disordered" evidence="2">
    <location>
        <begin position="36"/>
        <end position="65"/>
    </location>
</feature>
<evidence type="ECO:0000256" key="2">
    <source>
        <dbReference type="SAM" id="MobiDB-lite"/>
    </source>
</evidence>
<dbReference type="Proteomes" id="UP000327013">
    <property type="component" value="Chromosome 2"/>
</dbReference>
<keyword evidence="4" id="KW-1185">Reference proteome</keyword>
<sequence length="141" mass="14716">MIFSHGFPVENFAINVGDPSIDNIVGSKAVFSHQGSARRFSSSPTASTPTSRSSSASRPTTASFSTTWCAPAASTPITSISATTPLSTPMSMTCSPSSTPSDRVDRCAYVCHSVSAMIGILASIRRPELFTKLVLVGASPR</sequence>
<dbReference type="SUPFAM" id="SSF53474">
    <property type="entry name" value="alpha/beta-Hydrolases"/>
    <property type="match status" value="1"/>
</dbReference>
<accession>A0A5N6QS92</accession>
<gene>
    <name evidence="3" type="ORF">FH972_005268</name>
</gene>
<dbReference type="AlphaFoldDB" id="A0A5N6QS92"/>
<dbReference type="InterPro" id="IPR029058">
    <property type="entry name" value="AB_hydrolase_fold"/>
</dbReference>